<dbReference type="InterPro" id="IPR050212">
    <property type="entry name" value="Ntdp-like"/>
</dbReference>
<organism evidence="3 4">
    <name type="scientific">Tumebacillus lacus</name>
    <dbReference type="NCBI Taxonomy" id="2995335"/>
    <lineage>
        <taxon>Bacteria</taxon>
        <taxon>Bacillati</taxon>
        <taxon>Bacillota</taxon>
        <taxon>Bacilli</taxon>
        <taxon>Bacillales</taxon>
        <taxon>Alicyclobacillaceae</taxon>
        <taxon>Tumebacillus</taxon>
    </lineage>
</organism>
<accession>A0ABT3X288</accession>
<keyword evidence="4" id="KW-1185">Reference proteome</keyword>
<keyword evidence="1" id="KW-0378">Hydrolase</keyword>
<gene>
    <name evidence="3" type="ORF">OS242_11385</name>
</gene>
<dbReference type="PANTHER" id="PTHR39159:SF1">
    <property type="entry name" value="UPF0374 PROTEIN YGAC"/>
    <property type="match status" value="1"/>
</dbReference>
<sequence length="171" mass="19773">MREVKMQSYKHDGREHRRWVKLYELPGERGVLVIDPDTPVVESDGKSWSSPFPVIYWVHPEKWYNVAVLCRETGTAYYCNVASPIRYEEGESLYTFIDYDVDLIVSEDGVGEIVDEEELTEHAHAMQYPPDVLNKIAEATAELVAMQEAQEGPFDPDLVSRWLKVWEEYAS</sequence>
<dbReference type="Proteomes" id="UP001208017">
    <property type="component" value="Unassembled WGS sequence"/>
</dbReference>
<dbReference type="InterPro" id="IPR035930">
    <property type="entry name" value="FomD-like_sf"/>
</dbReference>
<protein>
    <submittedName>
        <fullName evidence="3">DUF402 domain-containing protein</fullName>
    </submittedName>
</protein>
<evidence type="ECO:0000313" key="3">
    <source>
        <dbReference type="EMBL" id="MCX7570566.1"/>
    </source>
</evidence>
<dbReference type="PANTHER" id="PTHR39159">
    <property type="match status" value="1"/>
</dbReference>
<evidence type="ECO:0000313" key="4">
    <source>
        <dbReference type="Proteomes" id="UP001208017"/>
    </source>
</evidence>
<dbReference type="EMBL" id="JAPMLT010000005">
    <property type="protein sequence ID" value="MCX7570566.1"/>
    <property type="molecule type" value="Genomic_DNA"/>
</dbReference>
<feature type="domain" description="DUF402" evidence="2">
    <location>
        <begin position="13"/>
        <end position="151"/>
    </location>
</feature>
<evidence type="ECO:0000259" key="2">
    <source>
        <dbReference type="Pfam" id="PF04167"/>
    </source>
</evidence>
<name>A0ABT3X288_9BACL</name>
<reference evidence="3 4" key="1">
    <citation type="submission" date="2022-11" db="EMBL/GenBank/DDBJ databases">
        <title>Study of microbial diversity in lake waters.</title>
        <authorList>
            <person name="Zhang J."/>
        </authorList>
    </citation>
    <scope>NUCLEOTIDE SEQUENCE [LARGE SCALE GENOMIC DNA]</scope>
    <source>
        <strain evidence="3 4">DT12</strain>
    </source>
</reference>
<dbReference type="Pfam" id="PF04167">
    <property type="entry name" value="DUF402"/>
    <property type="match status" value="1"/>
</dbReference>
<dbReference type="Gene3D" id="2.40.380.10">
    <property type="entry name" value="FomD-like"/>
    <property type="match status" value="1"/>
</dbReference>
<proteinExistence type="predicted"/>
<dbReference type="InterPro" id="IPR007295">
    <property type="entry name" value="DUF402"/>
</dbReference>
<evidence type="ECO:0000256" key="1">
    <source>
        <dbReference type="ARBA" id="ARBA00022801"/>
    </source>
</evidence>
<comment type="caution">
    <text evidence="3">The sequence shown here is derived from an EMBL/GenBank/DDBJ whole genome shotgun (WGS) entry which is preliminary data.</text>
</comment>
<dbReference type="RefSeq" id="WP_267151817.1">
    <property type="nucleotide sequence ID" value="NZ_JAPMLT010000005.1"/>
</dbReference>
<dbReference type="SUPFAM" id="SSF159234">
    <property type="entry name" value="FomD-like"/>
    <property type="match status" value="1"/>
</dbReference>